<accession>A0A1Q9EK12</accession>
<dbReference type="SUPFAM" id="SSF55120">
    <property type="entry name" value="Pseudouridine synthase"/>
    <property type="match status" value="1"/>
</dbReference>
<dbReference type="PROSITE" id="PS50984">
    <property type="entry name" value="TRUD"/>
    <property type="match status" value="1"/>
</dbReference>
<keyword evidence="3" id="KW-0413">Isomerase</keyword>
<dbReference type="InterPro" id="IPR020103">
    <property type="entry name" value="PsdUridine_synth_cat_dom_sf"/>
</dbReference>
<dbReference type="InterPro" id="IPR032675">
    <property type="entry name" value="LRR_dom_sf"/>
</dbReference>
<evidence type="ECO:0000256" key="3">
    <source>
        <dbReference type="ARBA" id="ARBA00023235"/>
    </source>
</evidence>
<keyword evidence="4" id="KW-1133">Transmembrane helix</keyword>
<evidence type="ECO:0000259" key="5">
    <source>
        <dbReference type="PROSITE" id="PS50984"/>
    </source>
</evidence>
<keyword evidence="2" id="KW-0819">tRNA processing</keyword>
<dbReference type="GO" id="GO:0001522">
    <property type="term" value="P:pseudouridine synthesis"/>
    <property type="evidence" value="ECO:0007669"/>
    <property type="project" value="InterPro"/>
</dbReference>
<proteinExistence type="inferred from homology"/>
<keyword evidence="4" id="KW-0812">Transmembrane</keyword>
<comment type="caution">
    <text evidence="6">The sequence shown here is derived from an EMBL/GenBank/DDBJ whole genome shotgun (WGS) entry which is preliminary data.</text>
</comment>
<dbReference type="GO" id="GO:0003723">
    <property type="term" value="F:RNA binding"/>
    <property type="evidence" value="ECO:0007669"/>
    <property type="project" value="InterPro"/>
</dbReference>
<name>A0A1Q9EK12_SYMMI</name>
<dbReference type="PANTHER" id="PTHR13326">
    <property type="entry name" value="TRNA PSEUDOURIDINE SYNTHASE D"/>
    <property type="match status" value="1"/>
</dbReference>
<organism evidence="6 7">
    <name type="scientific">Symbiodinium microadriaticum</name>
    <name type="common">Dinoflagellate</name>
    <name type="synonym">Zooxanthella microadriatica</name>
    <dbReference type="NCBI Taxonomy" id="2951"/>
    <lineage>
        <taxon>Eukaryota</taxon>
        <taxon>Sar</taxon>
        <taxon>Alveolata</taxon>
        <taxon>Dinophyceae</taxon>
        <taxon>Suessiales</taxon>
        <taxon>Symbiodiniaceae</taxon>
        <taxon>Symbiodinium</taxon>
    </lineage>
</organism>
<evidence type="ECO:0000256" key="1">
    <source>
        <dbReference type="ARBA" id="ARBA00007953"/>
    </source>
</evidence>
<feature type="domain" description="TRUD" evidence="5">
    <location>
        <begin position="203"/>
        <end position="420"/>
    </location>
</feature>
<keyword evidence="4" id="KW-0472">Membrane</keyword>
<dbReference type="OrthoDB" id="447290at2759"/>
<reference evidence="6 7" key="1">
    <citation type="submission" date="2016-02" db="EMBL/GenBank/DDBJ databases">
        <title>Genome analysis of coral dinoflagellate symbionts highlights evolutionary adaptations to a symbiotic lifestyle.</title>
        <authorList>
            <person name="Aranda M."/>
            <person name="Li Y."/>
            <person name="Liew Y.J."/>
            <person name="Baumgarten S."/>
            <person name="Simakov O."/>
            <person name="Wilson M."/>
            <person name="Piel J."/>
            <person name="Ashoor H."/>
            <person name="Bougouffa S."/>
            <person name="Bajic V.B."/>
            <person name="Ryu T."/>
            <person name="Ravasi T."/>
            <person name="Bayer T."/>
            <person name="Micklem G."/>
            <person name="Kim H."/>
            <person name="Bhak J."/>
            <person name="Lajeunesse T.C."/>
            <person name="Voolstra C.R."/>
        </authorList>
    </citation>
    <scope>NUCLEOTIDE SEQUENCE [LARGE SCALE GENOMIC DNA]</scope>
    <source>
        <strain evidence="6 7">CCMP2467</strain>
    </source>
</reference>
<evidence type="ECO:0000256" key="4">
    <source>
        <dbReference type="SAM" id="Phobius"/>
    </source>
</evidence>
<dbReference type="InterPro" id="IPR020119">
    <property type="entry name" value="PsdUridine_synth_TruD_CS"/>
</dbReference>
<keyword evidence="7" id="KW-1185">Reference proteome</keyword>
<dbReference type="InterPro" id="IPR042214">
    <property type="entry name" value="TruD_catalytic"/>
</dbReference>
<comment type="similarity">
    <text evidence="1">Belongs to the pseudouridine synthase TruD family.</text>
</comment>
<evidence type="ECO:0000313" key="7">
    <source>
        <dbReference type="Proteomes" id="UP000186817"/>
    </source>
</evidence>
<dbReference type="GO" id="GO:0009982">
    <property type="term" value="F:pseudouridine synthase activity"/>
    <property type="evidence" value="ECO:0007669"/>
    <property type="project" value="InterPro"/>
</dbReference>
<dbReference type="Gene3D" id="3.30.2350.20">
    <property type="entry name" value="TruD, catalytic domain"/>
    <property type="match status" value="2"/>
</dbReference>
<dbReference type="Proteomes" id="UP000186817">
    <property type="component" value="Unassembled WGS sequence"/>
</dbReference>
<dbReference type="GO" id="GO:0005634">
    <property type="term" value="C:nucleus"/>
    <property type="evidence" value="ECO:0007669"/>
    <property type="project" value="TreeGrafter"/>
</dbReference>
<dbReference type="PROSITE" id="PS01268">
    <property type="entry name" value="UPF0024"/>
    <property type="match status" value="1"/>
</dbReference>
<dbReference type="InterPro" id="IPR011760">
    <property type="entry name" value="PsdUridine_synth_TruD_insert"/>
</dbReference>
<dbReference type="EMBL" id="LSRX01000131">
    <property type="protein sequence ID" value="OLQ07772.1"/>
    <property type="molecule type" value="Genomic_DNA"/>
</dbReference>
<dbReference type="PANTHER" id="PTHR13326:SF21">
    <property type="entry name" value="PSEUDOURIDYLATE SYNTHASE PUS7L"/>
    <property type="match status" value="1"/>
</dbReference>
<dbReference type="AlphaFoldDB" id="A0A1Q9EK12"/>
<protein>
    <submittedName>
        <fullName evidence="6">Putative pseudouridine synthase C1A4.09</fullName>
    </submittedName>
</protein>
<feature type="transmembrane region" description="Helical" evidence="4">
    <location>
        <begin position="841"/>
        <end position="866"/>
    </location>
</feature>
<evidence type="ECO:0000313" key="6">
    <source>
        <dbReference type="EMBL" id="OLQ07772.1"/>
    </source>
</evidence>
<dbReference type="InterPro" id="IPR001656">
    <property type="entry name" value="PsdUridine_synth_TruD"/>
</dbReference>
<dbReference type="Gene3D" id="3.80.10.10">
    <property type="entry name" value="Ribonuclease Inhibitor"/>
    <property type="match status" value="1"/>
</dbReference>
<gene>
    <name evidence="6" type="primary">SPBC1A4.09</name>
    <name evidence="6" type="ORF">AK812_SmicGene8723</name>
</gene>
<dbReference type="CDD" id="cd02576">
    <property type="entry name" value="PseudoU_synth_ScPUS7"/>
    <property type="match status" value="1"/>
</dbReference>
<evidence type="ECO:0000256" key="2">
    <source>
        <dbReference type="ARBA" id="ARBA00022694"/>
    </source>
</evidence>
<dbReference type="Pfam" id="PF01142">
    <property type="entry name" value="TruD"/>
    <property type="match status" value="1"/>
</dbReference>
<sequence>MARRAGNAWQVRYATQSKSITNKAGSFDARDVGINSFLGKHPGFAGEFQKQSYDFLVRELDARNVPAKLATHCTPADLLMLSQKCDPSAHVWFTLAKQKLTTPEAITKLARAFQVPSKTFSFCGMKDRWGITTQRISFPSSALVHEPQVSVFDSMALGNASAEAHKARLGGHGGNEFTVVLRRVTTDASSDILDMCIDALKTGFPNYFGLQRFGTGVVPSSEMGVALLQKNFKKVVELLLGSRARRGTTFQAFCEASRGNFREALALTPTSCLLETSVLQYLSEHPGDYKGAIKCVPRHLRLLWCRSVASQVWNKVVSLRLQQDMRVLAGDWVAANSDDCAASVWPAEVRPLKQGEESCTPLSKVLVPVLGFAAKLPDNESKHLHSHVLREMGLDLHVFAEPECKDGISMPGGYRPLICRPSQLTVRMLAYPGNERSEAKARLVSTDLDQMLEDEPMASSIRPLSSAKLREPTEHLALVLEFRLPRASYATMAIRELMKGCTCGPTSCWTGTAQPRWQTLASRAHGSMAAMAAKRDIVRARMAELLRSRSLPKVPERSSPELVPELWAKVVIFLDLRSRGALAPCAQRMTPEPLTKLELRGGQARAFSALLSCSARQHLKVLDVRVQGLSSVAISHTPSLEKLRFSAVDLEHFLADCPSLRDFDFDWEVTDQLRTFELRAGKLAALQKPEGLLLRSFRLEGGLQSLDLSELRPTELSLALPENADVLWPDRMASRCLRRLSLDLGVSVNEEPAAQQQRVDLRNFVKVQRLSVRSVMARARGFLLLAAAGCAMLLASQAFVPSPAPKAAPMEVDARVLGATFAGLAPLAIEQPASAYDSVVAMLQSWLVGGISLVLIYGAALVAAVANPLTKRRLEVRGEVEAMKK</sequence>
<dbReference type="GO" id="GO:0008033">
    <property type="term" value="P:tRNA processing"/>
    <property type="evidence" value="ECO:0007669"/>
    <property type="project" value="UniProtKB-KW"/>
</dbReference>